<gene>
    <name evidence="3" type="primary">rps2</name>
</gene>
<name>A0A411AD68_9APIC</name>
<dbReference type="GO" id="GO:0003735">
    <property type="term" value="F:structural constituent of ribosome"/>
    <property type="evidence" value="ECO:0007669"/>
    <property type="project" value="InterPro"/>
</dbReference>
<keyword evidence="3" id="KW-0687">Ribonucleoprotein</keyword>
<evidence type="ECO:0000256" key="2">
    <source>
        <dbReference type="SAM" id="Phobius"/>
    </source>
</evidence>
<dbReference type="GO" id="GO:0006412">
    <property type="term" value="P:translation"/>
    <property type="evidence" value="ECO:0007669"/>
    <property type="project" value="InterPro"/>
</dbReference>
<keyword evidence="2" id="KW-0472">Membrane</keyword>
<evidence type="ECO:0000256" key="1">
    <source>
        <dbReference type="ARBA" id="ARBA00006242"/>
    </source>
</evidence>
<dbReference type="GO" id="GO:0005840">
    <property type="term" value="C:ribosome"/>
    <property type="evidence" value="ECO:0007669"/>
    <property type="project" value="UniProtKB-KW"/>
</dbReference>
<protein>
    <submittedName>
        <fullName evidence="3">Ribosomal protein S2</fullName>
    </submittedName>
</protein>
<keyword evidence="2" id="KW-1133">Transmembrane helix</keyword>
<sequence>MFLNFNILLQNYIHISNIRKLNKKNSHLYKIVNNSYIINLVYTSIYLYKLYKILFLLSRNKIYITIINTSKLNTTKFIYYLTKFTRSNCFNHRWIHGSLTNITLIPSLIIIHIFITKLHKSILKSKNRYNIKNIKIKYNFLKYLKNTTFSKFIFFLNLDLNMPAIKESLIKNKFIMGVCDLNFNTNLTDIYIYGNNVNHKSINFFLKFIITPLIQGENVKYKRKLTKNNKNSDKKYKKTNYKKKYQKKYTKKRYKKNIKTKNI</sequence>
<reference evidence="3" key="1">
    <citation type="submission" date="2018-09" db="EMBL/GenBank/DDBJ databases">
        <title>Comparative sequence analysis of Babesia apicoplast genomes of sheep originating from six regions.</title>
        <authorList>
            <person name="Wang X."/>
            <person name="Guan G."/>
        </authorList>
    </citation>
    <scope>NUCLEOTIDE SEQUENCE</scope>
</reference>
<feature type="transmembrane region" description="Helical" evidence="2">
    <location>
        <begin position="94"/>
        <end position="115"/>
    </location>
</feature>
<dbReference type="EMBL" id="MH992225">
    <property type="protein sequence ID" value="QAX27024.1"/>
    <property type="molecule type" value="Genomic_DNA"/>
</dbReference>
<comment type="similarity">
    <text evidence="1">Belongs to the universal ribosomal protein uS2 family.</text>
</comment>
<dbReference type="SUPFAM" id="SSF52313">
    <property type="entry name" value="Ribosomal protein S2"/>
    <property type="match status" value="1"/>
</dbReference>
<evidence type="ECO:0000313" key="3">
    <source>
        <dbReference type="EMBL" id="QAX27024.1"/>
    </source>
</evidence>
<dbReference type="Pfam" id="PF00318">
    <property type="entry name" value="Ribosomal_S2"/>
    <property type="match status" value="1"/>
</dbReference>
<dbReference type="AlphaFoldDB" id="A0A411AD68"/>
<dbReference type="InterPro" id="IPR001865">
    <property type="entry name" value="Ribosomal_uS2"/>
</dbReference>
<feature type="transmembrane region" description="Helical" evidence="2">
    <location>
        <begin position="28"/>
        <end position="48"/>
    </location>
</feature>
<dbReference type="Gene3D" id="3.40.50.10490">
    <property type="entry name" value="Glucose-6-phosphate isomerase like protein, domain 1"/>
    <property type="match status" value="1"/>
</dbReference>
<organism evidence="3">
    <name type="scientific">Babesia sp. Dunhuang</name>
    <dbReference type="NCBI Taxonomy" id="1164853"/>
    <lineage>
        <taxon>Eukaryota</taxon>
        <taxon>Sar</taxon>
        <taxon>Alveolata</taxon>
        <taxon>Apicomplexa</taxon>
        <taxon>Aconoidasida</taxon>
        <taxon>Piroplasmida</taxon>
        <taxon>Babesiidae</taxon>
        <taxon>Babesia</taxon>
    </lineage>
</organism>
<keyword evidence="2" id="KW-0812">Transmembrane</keyword>
<accession>A0A411AD68</accession>
<dbReference type="InterPro" id="IPR023591">
    <property type="entry name" value="Ribosomal_uS2_flav_dom_sf"/>
</dbReference>
<keyword evidence="3" id="KW-0689">Ribosomal protein</keyword>
<proteinExistence type="inferred from homology"/>